<comment type="caution">
    <text evidence="5">The sequence shown here is derived from an EMBL/GenBank/DDBJ whole genome shotgun (WGS) entry which is preliminary data.</text>
</comment>
<keyword evidence="2" id="KW-0378">Hydrolase</keyword>
<keyword evidence="1" id="KW-0547">Nucleotide-binding</keyword>
<evidence type="ECO:0000256" key="1">
    <source>
        <dbReference type="ARBA" id="ARBA00022741"/>
    </source>
</evidence>
<evidence type="ECO:0000313" key="5">
    <source>
        <dbReference type="EMBL" id="REF72949.1"/>
    </source>
</evidence>
<dbReference type="Pfam" id="PF13307">
    <property type="entry name" value="Helicase_C_2"/>
    <property type="match status" value="1"/>
</dbReference>
<evidence type="ECO:0000256" key="2">
    <source>
        <dbReference type="ARBA" id="ARBA00022801"/>
    </source>
</evidence>
<dbReference type="GO" id="GO:0005524">
    <property type="term" value="F:ATP binding"/>
    <property type="evidence" value="ECO:0007669"/>
    <property type="project" value="UniProtKB-KW"/>
</dbReference>
<keyword evidence="5" id="KW-0347">Helicase</keyword>
<evidence type="ECO:0000259" key="4">
    <source>
        <dbReference type="PROSITE" id="PS51193"/>
    </source>
</evidence>
<dbReference type="EMBL" id="QTUJ01000001">
    <property type="protein sequence ID" value="REF72949.1"/>
    <property type="molecule type" value="Genomic_DNA"/>
</dbReference>
<reference evidence="5 6" key="1">
    <citation type="submission" date="2018-08" db="EMBL/GenBank/DDBJ databases">
        <title>Genomic Encyclopedia of Archaeal and Bacterial Type Strains, Phase II (KMG-II): from individual species to whole genera.</title>
        <authorList>
            <person name="Goeker M."/>
        </authorList>
    </citation>
    <scope>NUCLEOTIDE SEQUENCE [LARGE SCALE GENOMIC DNA]</scope>
    <source>
        <strain evidence="5 6">DSM 17099</strain>
    </source>
</reference>
<dbReference type="InterPro" id="IPR027417">
    <property type="entry name" value="P-loop_NTPase"/>
</dbReference>
<keyword evidence="3" id="KW-0067">ATP-binding</keyword>
<dbReference type="GO" id="GO:0003676">
    <property type="term" value="F:nucleic acid binding"/>
    <property type="evidence" value="ECO:0007669"/>
    <property type="project" value="InterPro"/>
</dbReference>
<feature type="domain" description="Helicase ATP-binding" evidence="4">
    <location>
        <begin position="18"/>
        <end position="294"/>
    </location>
</feature>
<dbReference type="GO" id="GO:0016818">
    <property type="term" value="F:hydrolase activity, acting on acid anhydrides, in phosphorus-containing anhydrides"/>
    <property type="evidence" value="ECO:0007669"/>
    <property type="project" value="InterPro"/>
</dbReference>
<dbReference type="Proteomes" id="UP000256941">
    <property type="component" value="Unassembled WGS sequence"/>
</dbReference>
<dbReference type="SUPFAM" id="SSF52540">
    <property type="entry name" value="P-loop containing nucleoside triphosphate hydrolases"/>
    <property type="match status" value="1"/>
</dbReference>
<sequence length="707" mass="77292">MVPPDRIGFGSDGPLADALRARGLDPAPRPAQLAYAGHLAACLDARRPSFIDAETGVGKTLGYLVPVLDRARRAAGPRPIVVISTANVALQRQIIETDLPIVIEAFARITGKQLRAAMRVGKQQVIDPGALDAAVEELGTDRDRLLADDMIDWCEMALARGELPMRHALLSAFSDRITASHPWLSAELIGLNTEGTDHVTGALFQTLLEECAEADFLVVNHHLLARHLIRPFLWAEDRHAYVVVDEADRLPRIVEDMTRSAVPLQRLRSLASGLAYGRQASAIAETIACFSAVLENHRLLAKGSNRDVVPLTSLTGPERDLVLGAIKDLRDQIAHMTREYRIEHPRPPAAMRDDIAALDTYGIALERILRQAEYGDLARTVIYHSPVRRYPGIANISDGSARIIAKRLWNQPASPIEGLLFTSATLSTLAQGEGTDARRAMAGFIATCGFEAERIDASCCALIAPQQFGTMRFARPSLDAPAAFTSLAAADPDDGCAQLDDAALAYWKAMIDAASREGGRSLVLLPAIRDVVALSQLFGPDDPRLMAQRSGVPMTMAVTKFLSRSDSIWLSASAWEGVSLPHAIAHVIIPRFPIRPQTFEDSVLQRYLVDVTGGDRVGRAMVFGRQLAEARRRLRQGIGRGIRAHDDSVKIWIGDPRWPLNQEEADMLFLDQPRPWSGAMLNAVPGRFRKIASSAPRFEMGQNTHDA</sequence>
<dbReference type="PROSITE" id="PS51193">
    <property type="entry name" value="HELICASE_ATP_BIND_2"/>
    <property type="match status" value="1"/>
</dbReference>
<dbReference type="Gene3D" id="3.40.50.300">
    <property type="entry name" value="P-loop containing nucleotide triphosphate hydrolases"/>
    <property type="match status" value="2"/>
</dbReference>
<proteinExistence type="predicted"/>
<evidence type="ECO:0000313" key="6">
    <source>
        <dbReference type="Proteomes" id="UP000256941"/>
    </source>
</evidence>
<evidence type="ECO:0000256" key="3">
    <source>
        <dbReference type="ARBA" id="ARBA00022840"/>
    </source>
</evidence>
<organism evidence="5 6">
    <name type="scientific">Paracoccus versutus</name>
    <name type="common">Thiobacillus versutus</name>
    <dbReference type="NCBI Taxonomy" id="34007"/>
    <lineage>
        <taxon>Bacteria</taxon>
        <taxon>Pseudomonadati</taxon>
        <taxon>Pseudomonadota</taxon>
        <taxon>Alphaproteobacteria</taxon>
        <taxon>Rhodobacterales</taxon>
        <taxon>Paracoccaceae</taxon>
        <taxon>Paracoccus</taxon>
    </lineage>
</organism>
<dbReference type="AlphaFoldDB" id="A0A3D9Y180"/>
<dbReference type="InterPro" id="IPR006555">
    <property type="entry name" value="ATP-dep_Helicase_C"/>
</dbReference>
<accession>A0A3D9Y180</accession>
<dbReference type="RefSeq" id="WP_116221164.1">
    <property type="nucleotide sequence ID" value="NZ_CP038196.1"/>
</dbReference>
<dbReference type="InterPro" id="IPR014013">
    <property type="entry name" value="Helic_SF1/SF2_ATP-bd_DinG/Rad3"/>
</dbReference>
<protein>
    <submittedName>
        <fullName evidence="5">Rad3-related DNA helicase</fullName>
    </submittedName>
</protein>
<dbReference type="GO" id="GO:0004386">
    <property type="term" value="F:helicase activity"/>
    <property type="evidence" value="ECO:0007669"/>
    <property type="project" value="UniProtKB-KW"/>
</dbReference>
<dbReference type="GO" id="GO:0006139">
    <property type="term" value="P:nucleobase-containing compound metabolic process"/>
    <property type="evidence" value="ECO:0007669"/>
    <property type="project" value="InterPro"/>
</dbReference>
<gene>
    <name evidence="5" type="ORF">BDD41_1448</name>
</gene>
<name>A0A3D9Y180_PARVE</name>